<organism evidence="2 3">
    <name type="scientific">Araneus ventricosus</name>
    <name type="common">Orbweaver spider</name>
    <name type="synonym">Epeira ventricosa</name>
    <dbReference type="NCBI Taxonomy" id="182803"/>
    <lineage>
        <taxon>Eukaryota</taxon>
        <taxon>Metazoa</taxon>
        <taxon>Ecdysozoa</taxon>
        <taxon>Arthropoda</taxon>
        <taxon>Chelicerata</taxon>
        <taxon>Arachnida</taxon>
        <taxon>Araneae</taxon>
        <taxon>Araneomorphae</taxon>
        <taxon>Entelegynae</taxon>
        <taxon>Araneoidea</taxon>
        <taxon>Araneidae</taxon>
        <taxon>Araneus</taxon>
    </lineage>
</organism>
<name>A0A4Y2RJ15_ARAVE</name>
<keyword evidence="3" id="KW-1185">Reference proteome</keyword>
<dbReference type="Proteomes" id="UP000499080">
    <property type="component" value="Unassembled WGS sequence"/>
</dbReference>
<evidence type="ECO:0000313" key="3">
    <source>
        <dbReference type="Proteomes" id="UP000499080"/>
    </source>
</evidence>
<evidence type="ECO:0000256" key="1">
    <source>
        <dbReference type="SAM" id="MobiDB-lite"/>
    </source>
</evidence>
<reference evidence="2 3" key="1">
    <citation type="journal article" date="2019" name="Sci. Rep.">
        <title>Orb-weaving spider Araneus ventricosus genome elucidates the spidroin gene catalogue.</title>
        <authorList>
            <person name="Kono N."/>
            <person name="Nakamura H."/>
            <person name="Ohtoshi R."/>
            <person name="Moran D.A.P."/>
            <person name="Shinohara A."/>
            <person name="Yoshida Y."/>
            <person name="Fujiwara M."/>
            <person name="Mori M."/>
            <person name="Tomita M."/>
            <person name="Arakawa K."/>
        </authorList>
    </citation>
    <scope>NUCLEOTIDE SEQUENCE [LARGE SCALE GENOMIC DNA]</scope>
</reference>
<feature type="region of interest" description="Disordered" evidence="1">
    <location>
        <begin position="102"/>
        <end position="137"/>
    </location>
</feature>
<evidence type="ECO:0000313" key="2">
    <source>
        <dbReference type="EMBL" id="GBN75703.1"/>
    </source>
</evidence>
<dbReference type="EMBL" id="BGPR01017292">
    <property type="protein sequence ID" value="GBN75703.1"/>
    <property type="molecule type" value="Genomic_DNA"/>
</dbReference>
<gene>
    <name evidence="2" type="ORF">AVEN_28060_1</name>
</gene>
<protein>
    <submittedName>
        <fullName evidence="2">Uncharacterized protein</fullName>
    </submittedName>
</protein>
<accession>A0A4Y2RJ15</accession>
<comment type="caution">
    <text evidence="2">The sequence shown here is derived from an EMBL/GenBank/DDBJ whole genome shotgun (WGS) entry which is preliminary data.</text>
</comment>
<proteinExistence type="predicted"/>
<sequence>MNSDHPVTVIFNPSESVKIGGSTKEWLSLNRFPLTPGGLTKQTSPRRSSFRSFIIALLMRTSLQGSEPDSIEDPLCMWTWCTLVLPSWLKRPPAGVARKFREGEPAQVSSSSSDCCSKLRGQSQNNPELLLQDRTLK</sequence>
<dbReference type="AlphaFoldDB" id="A0A4Y2RJ15"/>